<evidence type="ECO:0000313" key="2">
    <source>
        <dbReference type="Proteomes" id="UP001148737"/>
    </source>
</evidence>
<keyword evidence="2" id="KW-1185">Reference proteome</keyword>
<accession>A0ACC1QHP9</accession>
<dbReference type="EMBL" id="JANAKD010002216">
    <property type="protein sequence ID" value="KAJ3474308.1"/>
    <property type="molecule type" value="Genomic_DNA"/>
</dbReference>
<evidence type="ECO:0000313" key="1">
    <source>
        <dbReference type="EMBL" id="KAJ3474308.1"/>
    </source>
</evidence>
<protein>
    <submittedName>
        <fullName evidence="1">Uncharacterized protein</fullName>
    </submittedName>
</protein>
<sequence length="418" mass="47493">MTPTSYVHEWNRRDGYMTNPRTTLVDLQERPHSYGPGGLHPVVLGDVFKDGRYEVVHKLGFGKSATVWLAEDLNQTAWVALKICRADITDPRELAMLYALQQSSVAEYVAELYDHFIHTGPNGSHICIVTNVIGPSLENRVFKRGQDRKDLAMEEQLQLTAQLLQTVMDLHNAGFAHGDLSPGDVIFRVGKLQSLNRQQLFEFVGEPQVADLLREDGLPLGPHLPRQMTDSMDWANWDCKVGDKLCLVDWGEGFRHDAPLNRRLSQTLHITAPETIFTDNFDHRVDLWAAGCCIYVILFRHNPFEDWGSCSILQQMLGLVESLPPEWEARWEQIQRDYKYKGDDWPEDEKLLRRFLSIVPEPELTPLLPIMQRLMRFKPSDRISARQALSILFGAPASPPPAAPPANGGEDDMDMMDV</sequence>
<reference evidence="1" key="1">
    <citation type="submission" date="2022-07" db="EMBL/GenBank/DDBJ databases">
        <title>Genome Sequence of Lecanicillium saksenae.</title>
        <authorList>
            <person name="Buettner E."/>
        </authorList>
    </citation>
    <scope>NUCLEOTIDE SEQUENCE</scope>
    <source>
        <strain evidence="1">VT-O1</strain>
    </source>
</reference>
<comment type="caution">
    <text evidence="1">The sequence shown here is derived from an EMBL/GenBank/DDBJ whole genome shotgun (WGS) entry which is preliminary data.</text>
</comment>
<organism evidence="1 2">
    <name type="scientific">Lecanicillium saksenae</name>
    <dbReference type="NCBI Taxonomy" id="468837"/>
    <lineage>
        <taxon>Eukaryota</taxon>
        <taxon>Fungi</taxon>
        <taxon>Dikarya</taxon>
        <taxon>Ascomycota</taxon>
        <taxon>Pezizomycotina</taxon>
        <taxon>Sordariomycetes</taxon>
        <taxon>Hypocreomycetidae</taxon>
        <taxon>Hypocreales</taxon>
        <taxon>Cordycipitaceae</taxon>
        <taxon>Lecanicillium</taxon>
    </lineage>
</organism>
<gene>
    <name evidence="1" type="ORF">NLG97_g9902</name>
</gene>
<dbReference type="Proteomes" id="UP001148737">
    <property type="component" value="Unassembled WGS sequence"/>
</dbReference>
<name>A0ACC1QHP9_9HYPO</name>
<proteinExistence type="predicted"/>